<proteinExistence type="predicted"/>
<dbReference type="Gene3D" id="2.160.20.10">
    <property type="entry name" value="Single-stranded right-handed beta-helix, Pectin lyase-like"/>
    <property type="match status" value="1"/>
</dbReference>
<dbReference type="Proteomes" id="UP000318081">
    <property type="component" value="Chromosome"/>
</dbReference>
<keyword evidence="2" id="KW-1185">Reference proteome</keyword>
<gene>
    <name evidence="1" type="primary">cslB</name>
    <name evidence="1" type="ORF">TBK1r_46700</name>
</gene>
<dbReference type="Pfam" id="PF14592">
    <property type="entry name" value="Chondroitinas_B"/>
    <property type="match status" value="1"/>
</dbReference>
<name>A0ABX5XW53_9BACT</name>
<accession>A0ABX5XW53</accession>
<dbReference type="InterPro" id="IPR011050">
    <property type="entry name" value="Pectin_lyase_fold/virulence"/>
</dbReference>
<dbReference type="SUPFAM" id="SSF51126">
    <property type="entry name" value="Pectin lyase-like"/>
    <property type="match status" value="1"/>
</dbReference>
<protein>
    <submittedName>
        <fullName evidence="1">Chondroitinase-B</fullName>
        <ecNumber evidence="1">4.2.2.19</ecNumber>
    </submittedName>
</protein>
<keyword evidence="1" id="KW-0456">Lyase</keyword>
<sequence length="514" mass="56428">MIKVYPSRAVSASLVCPLDFRVDFSETNMLNINHGAARPGFIGSTWLLAGCLAVLLAGRADGKQWKIGKDSELKTALKDVAAGDAIVLADGDWKDAKLTFEQLPGTNEAPIVVRPQHPGGVVFSGATEFRVSGTHVNVTGFVFRDPDGVSDVVQLRTHSQRLAHHCRVTQCWFEQTGDSDAGIESRWLSIYGTNNRVDHCYFGGKKSRGTTLVVWVSEVAQHHRIDHNHFGPRPELGRNGGETIRIGTSEVSELECASVVEDNYFYRCDGEAEVVSNKSCGNIYRHNVFDSCAGALTLRHGHRCLVDGNIFLGRQQRGTGGVRLIGQDHRVTNNYFEGLRGDAERAALCMMNGIPNGALNSYAPVRGAVVAHNTFIDCKVSMEIGMGAGKKQSANPSDCQFVGNIFMPMKWQLFRIHAEPKDFVWQGNLQQAGGDDRDTFMQFPRVELSLQRAADGLLRPSDARSLRCDVHDIVKNDLDDFPRGANAVAGCDDPATAHRVWPSAENTGPTWRPR</sequence>
<reference evidence="1 2" key="1">
    <citation type="submission" date="2019-02" db="EMBL/GenBank/DDBJ databases">
        <title>Deep-cultivation of Planctomycetes and their phenomic and genomic characterization uncovers novel biology.</title>
        <authorList>
            <person name="Wiegand S."/>
            <person name="Jogler M."/>
            <person name="Boedeker C."/>
            <person name="Pinto D."/>
            <person name="Vollmers J."/>
            <person name="Rivas-Marin E."/>
            <person name="Kohn T."/>
            <person name="Peeters S.H."/>
            <person name="Heuer A."/>
            <person name="Rast P."/>
            <person name="Oberbeckmann S."/>
            <person name="Bunk B."/>
            <person name="Jeske O."/>
            <person name="Meyerdierks A."/>
            <person name="Storesund J.E."/>
            <person name="Kallscheuer N."/>
            <person name="Luecker S."/>
            <person name="Lage O.M."/>
            <person name="Pohl T."/>
            <person name="Merkel B.J."/>
            <person name="Hornburger P."/>
            <person name="Mueller R.-W."/>
            <person name="Bruemmer F."/>
            <person name="Labrenz M."/>
            <person name="Spormann A.M."/>
            <person name="Op den Camp H."/>
            <person name="Overmann J."/>
            <person name="Amann R."/>
            <person name="Jetten M.S.M."/>
            <person name="Mascher T."/>
            <person name="Medema M.H."/>
            <person name="Devos D.P."/>
            <person name="Kaster A.-K."/>
            <person name="Ovreas L."/>
            <person name="Rohde M."/>
            <person name="Galperin M.Y."/>
            <person name="Jogler C."/>
        </authorList>
    </citation>
    <scope>NUCLEOTIDE SEQUENCE [LARGE SCALE GENOMIC DNA]</scope>
    <source>
        <strain evidence="1 2">TBK1r</strain>
    </source>
</reference>
<dbReference type="InterPro" id="IPR039513">
    <property type="entry name" value="PL-6"/>
</dbReference>
<evidence type="ECO:0000313" key="1">
    <source>
        <dbReference type="EMBL" id="QDV85655.1"/>
    </source>
</evidence>
<evidence type="ECO:0000313" key="2">
    <source>
        <dbReference type="Proteomes" id="UP000318081"/>
    </source>
</evidence>
<organism evidence="1 2">
    <name type="scientific">Stieleria magnilauensis</name>
    <dbReference type="NCBI Taxonomy" id="2527963"/>
    <lineage>
        <taxon>Bacteria</taxon>
        <taxon>Pseudomonadati</taxon>
        <taxon>Planctomycetota</taxon>
        <taxon>Planctomycetia</taxon>
        <taxon>Pirellulales</taxon>
        <taxon>Pirellulaceae</taxon>
        <taxon>Stieleria</taxon>
    </lineage>
</organism>
<dbReference type="EMBL" id="CP036432">
    <property type="protein sequence ID" value="QDV85655.1"/>
    <property type="molecule type" value="Genomic_DNA"/>
</dbReference>
<dbReference type="CDD" id="cd14251">
    <property type="entry name" value="PL-6"/>
    <property type="match status" value="1"/>
</dbReference>
<dbReference type="GO" id="GO:0033999">
    <property type="term" value="F:chondroitin B lyase activity"/>
    <property type="evidence" value="ECO:0007669"/>
    <property type="project" value="UniProtKB-EC"/>
</dbReference>
<dbReference type="EC" id="4.2.2.19" evidence="1"/>
<dbReference type="InterPro" id="IPR012334">
    <property type="entry name" value="Pectin_lyas_fold"/>
</dbReference>